<dbReference type="Proteomes" id="UP000321062">
    <property type="component" value="Chromosome"/>
</dbReference>
<feature type="region of interest" description="Disordered" evidence="1">
    <location>
        <begin position="183"/>
        <end position="228"/>
    </location>
</feature>
<feature type="chain" id="PRO_5043949582" evidence="2">
    <location>
        <begin position="31"/>
        <end position="228"/>
    </location>
</feature>
<dbReference type="AlphaFoldDB" id="A0A5B9DSZ6"/>
<dbReference type="Pfam" id="PF07813">
    <property type="entry name" value="LTXXQ"/>
    <property type="match status" value="1"/>
</dbReference>
<dbReference type="RefSeq" id="WP_049706060.1">
    <property type="nucleotide sequence ID" value="NZ_BMFM01000001.1"/>
</dbReference>
<dbReference type="OrthoDB" id="7949978at2"/>
<proteinExistence type="predicted"/>
<protein>
    <submittedName>
        <fullName evidence="3">Uncharacterized protein</fullName>
    </submittedName>
</protein>
<feature type="compositionally biased region" description="Low complexity" evidence="1">
    <location>
        <begin position="206"/>
        <end position="219"/>
    </location>
</feature>
<evidence type="ECO:0000256" key="1">
    <source>
        <dbReference type="SAM" id="MobiDB-lite"/>
    </source>
</evidence>
<keyword evidence="2" id="KW-0732">Signal</keyword>
<reference evidence="3 4" key="1">
    <citation type="journal article" date="2015" name="Int. J. Syst. Evol. Microbiol.">
        <title>Youhaiella tibetensis gen. nov., sp. nov., isolated from subsurface sediment.</title>
        <authorList>
            <person name="Wang Y.X."/>
            <person name="Huang F.Q."/>
            <person name="Nogi Y."/>
            <person name="Pang S.J."/>
            <person name="Wang P.K."/>
            <person name="Lv J."/>
        </authorList>
    </citation>
    <scope>NUCLEOTIDE SEQUENCE [LARGE SCALE GENOMIC DNA]</scope>
    <source>
        <strain evidence="4">fig4</strain>
    </source>
</reference>
<sequence>MPKLPALTKTALAVALAGTLGLAAVPATYAQDAKPGHAQAKQPQQELQRPGQWRNHQMRGNPDRGNGRGLMDIIASPRGAEALEIAFVRLSHRIELTDAQKPAFDDLKTTALDAQKTFADAAKAARETLTPTAGSTPDMVAMLKARVAIDTARLEAMNTVMPKLETFLNGLSDTQKASLMPKRDNVGWQRGPGMMGGKNGMHGPRGQMPAQPGAMQAQPDDTQAKPTT</sequence>
<feature type="region of interest" description="Disordered" evidence="1">
    <location>
        <begin position="33"/>
        <end position="69"/>
    </location>
</feature>
<accession>A0A5B9DSZ6</accession>
<name>A0A5B9DSZ6_9HYPH</name>
<dbReference type="KEGG" id="yti:FNA67_15785"/>
<organism evidence="3 4">
    <name type="scientific">Paradevosia tibetensis</name>
    <dbReference type="NCBI Taxonomy" id="1447062"/>
    <lineage>
        <taxon>Bacteria</taxon>
        <taxon>Pseudomonadati</taxon>
        <taxon>Pseudomonadota</taxon>
        <taxon>Alphaproteobacteria</taxon>
        <taxon>Hyphomicrobiales</taxon>
        <taxon>Devosiaceae</taxon>
        <taxon>Paradevosia</taxon>
    </lineage>
</organism>
<gene>
    <name evidence="3" type="ORF">FNA67_15785</name>
</gene>
<dbReference type="InterPro" id="IPR012899">
    <property type="entry name" value="LTXXQ"/>
</dbReference>
<keyword evidence="4" id="KW-1185">Reference proteome</keyword>
<dbReference type="GO" id="GO:0042597">
    <property type="term" value="C:periplasmic space"/>
    <property type="evidence" value="ECO:0007669"/>
    <property type="project" value="InterPro"/>
</dbReference>
<evidence type="ECO:0000256" key="2">
    <source>
        <dbReference type="SAM" id="SignalP"/>
    </source>
</evidence>
<evidence type="ECO:0000313" key="4">
    <source>
        <dbReference type="Proteomes" id="UP000321062"/>
    </source>
</evidence>
<evidence type="ECO:0000313" key="3">
    <source>
        <dbReference type="EMBL" id="QEE21558.1"/>
    </source>
</evidence>
<dbReference type="EMBL" id="CP041690">
    <property type="protein sequence ID" value="QEE21558.1"/>
    <property type="molecule type" value="Genomic_DNA"/>
</dbReference>
<feature type="signal peptide" evidence="2">
    <location>
        <begin position="1"/>
        <end position="30"/>
    </location>
</feature>